<accession>A0A285V760</accession>
<evidence type="ECO:0000256" key="2">
    <source>
        <dbReference type="SAM" id="Coils"/>
    </source>
</evidence>
<reference evidence="5 6" key="1">
    <citation type="submission" date="2017-08" db="EMBL/GenBank/DDBJ databases">
        <authorList>
            <person name="de Groot N.N."/>
        </authorList>
    </citation>
    <scope>NUCLEOTIDE SEQUENCE [LARGE SCALE GENOMIC DNA]</scope>
    <source>
        <strain evidence="5 6">JC85</strain>
    </source>
</reference>
<keyword evidence="6" id="KW-1185">Reference proteome</keyword>
<dbReference type="Pfam" id="PF25876">
    <property type="entry name" value="HH_MFP_RND"/>
    <property type="match status" value="1"/>
</dbReference>
<dbReference type="Gene3D" id="2.40.50.100">
    <property type="match status" value="1"/>
</dbReference>
<feature type="domain" description="Multidrug resistance protein MdtA-like barrel-sandwich hybrid" evidence="4">
    <location>
        <begin position="83"/>
        <end position="215"/>
    </location>
</feature>
<comment type="similarity">
    <text evidence="1">Belongs to the membrane fusion protein (MFP) (TC 8.A.1) family.</text>
</comment>
<protein>
    <submittedName>
        <fullName evidence="5">RND family efflux transporter MFP subunit</fullName>
    </submittedName>
</protein>
<dbReference type="Pfam" id="PF25917">
    <property type="entry name" value="BSH_RND"/>
    <property type="match status" value="1"/>
</dbReference>
<dbReference type="Gene3D" id="1.10.287.470">
    <property type="entry name" value="Helix hairpin bin"/>
    <property type="match status" value="1"/>
</dbReference>
<dbReference type="Proteomes" id="UP000219167">
    <property type="component" value="Unassembled WGS sequence"/>
</dbReference>
<dbReference type="AlphaFoldDB" id="A0A285V760"/>
<dbReference type="PANTHER" id="PTHR30469:SF38">
    <property type="entry name" value="HLYD FAMILY SECRETION PROTEIN"/>
    <property type="match status" value="1"/>
</dbReference>
<organism evidence="5 6">
    <name type="scientific">Rhizobium subbaraonis</name>
    <dbReference type="NCBI Taxonomy" id="908946"/>
    <lineage>
        <taxon>Bacteria</taxon>
        <taxon>Pseudomonadati</taxon>
        <taxon>Pseudomonadota</taxon>
        <taxon>Alphaproteobacteria</taxon>
        <taxon>Hyphomicrobiales</taxon>
        <taxon>Rhizobiaceae</taxon>
        <taxon>Rhizobium/Agrobacterium group</taxon>
        <taxon>Rhizobium</taxon>
    </lineage>
</organism>
<keyword evidence="2" id="KW-0175">Coiled coil</keyword>
<gene>
    <name evidence="5" type="ORF">SAMN05892877_1539</name>
</gene>
<dbReference type="InterPro" id="IPR006143">
    <property type="entry name" value="RND_pump_MFP"/>
</dbReference>
<dbReference type="InterPro" id="IPR058624">
    <property type="entry name" value="MdtA-like_HH"/>
</dbReference>
<feature type="coiled-coil region" evidence="2">
    <location>
        <begin position="148"/>
        <end position="175"/>
    </location>
</feature>
<dbReference type="InterPro" id="IPR058625">
    <property type="entry name" value="MdtA-like_BSH"/>
</dbReference>
<name>A0A285V760_9HYPH</name>
<dbReference type="PANTHER" id="PTHR30469">
    <property type="entry name" value="MULTIDRUG RESISTANCE PROTEIN MDTA"/>
    <property type="match status" value="1"/>
</dbReference>
<sequence>MKKQERYDAGEFTSRHRTSKIRFRVIGLGLTGMLLAACDDNAKTTAAPPQPVRVIHAAMIEHQRSTGVSGEIRARIQTDLAFRSAGKVIERRVDIGSHVHAGDVLARIDDTEQRADVESAEAGLLAAQATLNQKKLAFQRYQTLVETRAIAQSTYDQAKEELATAEGSLESAKASLAITRDALSHTELKANADGIITARSIEVGQVVSAAQPAFTLAHDGPRDAVFDVFEAFFLAGPPGDEATVVPVSNPGGGIPAKVREVAPVIDTTTGTIRVKLALPDNVQWSLGTPVIGTFQASQEAAITLPWSAMASADGKPAVWIVDAAKRTVALRPITVASYRAGEFTAAKGVSAQELVVTEGGKFLRPDQVVNWEGN</sequence>
<dbReference type="Gene3D" id="2.40.420.20">
    <property type="match status" value="1"/>
</dbReference>
<evidence type="ECO:0000313" key="5">
    <source>
        <dbReference type="EMBL" id="SOC48361.1"/>
    </source>
</evidence>
<dbReference type="RefSeq" id="WP_312196271.1">
    <property type="nucleotide sequence ID" value="NZ_OBQD01000053.1"/>
</dbReference>
<dbReference type="SUPFAM" id="SSF111369">
    <property type="entry name" value="HlyD-like secretion proteins"/>
    <property type="match status" value="1"/>
</dbReference>
<dbReference type="EMBL" id="OBQD01000053">
    <property type="protein sequence ID" value="SOC48361.1"/>
    <property type="molecule type" value="Genomic_DNA"/>
</dbReference>
<feature type="domain" description="Multidrug resistance protein MdtA-like alpha-helical hairpin" evidence="3">
    <location>
        <begin position="118"/>
        <end position="180"/>
    </location>
</feature>
<evidence type="ECO:0000256" key="1">
    <source>
        <dbReference type="ARBA" id="ARBA00009477"/>
    </source>
</evidence>
<dbReference type="NCBIfam" id="TIGR01730">
    <property type="entry name" value="RND_mfp"/>
    <property type="match status" value="1"/>
</dbReference>
<proteinExistence type="inferred from homology"/>
<evidence type="ECO:0000313" key="6">
    <source>
        <dbReference type="Proteomes" id="UP000219167"/>
    </source>
</evidence>
<evidence type="ECO:0000259" key="4">
    <source>
        <dbReference type="Pfam" id="PF25917"/>
    </source>
</evidence>
<dbReference type="GO" id="GO:1990281">
    <property type="term" value="C:efflux pump complex"/>
    <property type="evidence" value="ECO:0007669"/>
    <property type="project" value="TreeGrafter"/>
</dbReference>
<dbReference type="Gene3D" id="2.40.30.170">
    <property type="match status" value="1"/>
</dbReference>
<dbReference type="GO" id="GO:0015562">
    <property type="term" value="F:efflux transmembrane transporter activity"/>
    <property type="evidence" value="ECO:0007669"/>
    <property type="project" value="TreeGrafter"/>
</dbReference>
<evidence type="ECO:0000259" key="3">
    <source>
        <dbReference type="Pfam" id="PF25876"/>
    </source>
</evidence>